<gene>
    <name evidence="1" type="ORF">MSG28_011033</name>
</gene>
<accession>A0ACC0KQI0</accession>
<evidence type="ECO:0000313" key="2">
    <source>
        <dbReference type="Proteomes" id="UP001064048"/>
    </source>
</evidence>
<name>A0ACC0KQI0_CHOFU</name>
<sequence>MNLGLQGRAAADCDACEDRRRSLAERRADRMPIWKKENGGRNMVSIVLWTSLMCLRAMEASERRPAARFVHGILIDMRLRQPFCRKDNRNRAIVSTRMHSGIEDGVRREDKIVC</sequence>
<evidence type="ECO:0000313" key="1">
    <source>
        <dbReference type="EMBL" id="KAI8438585.1"/>
    </source>
</evidence>
<dbReference type="EMBL" id="CM046118">
    <property type="protein sequence ID" value="KAI8438585.1"/>
    <property type="molecule type" value="Genomic_DNA"/>
</dbReference>
<proteinExistence type="predicted"/>
<comment type="caution">
    <text evidence="1">The sequence shown here is derived from an EMBL/GenBank/DDBJ whole genome shotgun (WGS) entry which is preliminary data.</text>
</comment>
<dbReference type="Proteomes" id="UP001064048">
    <property type="component" value="Chromosome 18"/>
</dbReference>
<protein>
    <submittedName>
        <fullName evidence="1">Uncharacterized protein</fullName>
    </submittedName>
</protein>
<keyword evidence="2" id="KW-1185">Reference proteome</keyword>
<organism evidence="1 2">
    <name type="scientific">Choristoneura fumiferana</name>
    <name type="common">Spruce budworm moth</name>
    <name type="synonym">Archips fumiferana</name>
    <dbReference type="NCBI Taxonomy" id="7141"/>
    <lineage>
        <taxon>Eukaryota</taxon>
        <taxon>Metazoa</taxon>
        <taxon>Ecdysozoa</taxon>
        <taxon>Arthropoda</taxon>
        <taxon>Hexapoda</taxon>
        <taxon>Insecta</taxon>
        <taxon>Pterygota</taxon>
        <taxon>Neoptera</taxon>
        <taxon>Endopterygota</taxon>
        <taxon>Lepidoptera</taxon>
        <taxon>Glossata</taxon>
        <taxon>Ditrysia</taxon>
        <taxon>Tortricoidea</taxon>
        <taxon>Tortricidae</taxon>
        <taxon>Tortricinae</taxon>
        <taxon>Choristoneura</taxon>
    </lineage>
</organism>
<reference evidence="1 2" key="1">
    <citation type="journal article" date="2022" name="Genome Biol. Evol.">
        <title>The Spruce Budworm Genome: Reconstructing the Evolutionary History of Antifreeze Proteins.</title>
        <authorList>
            <person name="Beliveau C."/>
            <person name="Gagne P."/>
            <person name="Picq S."/>
            <person name="Vernygora O."/>
            <person name="Keeling C.I."/>
            <person name="Pinkney K."/>
            <person name="Doucet D."/>
            <person name="Wen F."/>
            <person name="Johnston J.S."/>
            <person name="Maaroufi H."/>
            <person name="Boyle B."/>
            <person name="Laroche J."/>
            <person name="Dewar K."/>
            <person name="Juretic N."/>
            <person name="Blackburn G."/>
            <person name="Nisole A."/>
            <person name="Brunet B."/>
            <person name="Brandao M."/>
            <person name="Lumley L."/>
            <person name="Duan J."/>
            <person name="Quan G."/>
            <person name="Lucarotti C.J."/>
            <person name="Roe A.D."/>
            <person name="Sperling F.A.H."/>
            <person name="Levesque R.C."/>
            <person name="Cusson M."/>
        </authorList>
    </citation>
    <scope>NUCLEOTIDE SEQUENCE [LARGE SCALE GENOMIC DNA]</scope>
    <source>
        <strain evidence="1">Glfc:IPQL:Cfum</strain>
    </source>
</reference>